<evidence type="ECO:0000256" key="7">
    <source>
        <dbReference type="SAM" id="MobiDB-lite"/>
    </source>
</evidence>
<dbReference type="FunFam" id="1.10.750.20:FF:000002">
    <property type="entry name" value="Suppressor of cytokine signaling 2"/>
    <property type="match status" value="1"/>
</dbReference>
<reference evidence="10" key="2">
    <citation type="submission" date="2020-05" db="UniProtKB">
        <authorList>
            <consortium name="EnsemblMetazoa"/>
        </authorList>
    </citation>
    <scope>IDENTIFICATION</scope>
    <source>
        <strain evidence="10">A-37</strain>
    </source>
</reference>
<dbReference type="PANTHER" id="PTHR10155:SF32">
    <property type="entry name" value="LP02169P"/>
    <property type="match status" value="1"/>
</dbReference>
<protein>
    <recommendedName>
        <fullName evidence="12">Suppressor of cytokine signaling 6</fullName>
    </recommendedName>
</protein>
<reference evidence="11" key="1">
    <citation type="submission" date="2013-09" db="EMBL/GenBank/DDBJ databases">
        <title>The Genome Sequence of Anopheles culicifacies species A.</title>
        <authorList>
            <consortium name="The Broad Institute Genomics Platform"/>
            <person name="Neafsey D.E."/>
            <person name="Besansky N."/>
            <person name="Howell P."/>
            <person name="Walton C."/>
            <person name="Young S.K."/>
            <person name="Zeng Q."/>
            <person name="Gargeya S."/>
            <person name="Fitzgerald M."/>
            <person name="Haas B."/>
            <person name="Abouelleil A."/>
            <person name="Allen A.W."/>
            <person name="Alvarado L."/>
            <person name="Arachchi H.M."/>
            <person name="Berlin A.M."/>
            <person name="Chapman S.B."/>
            <person name="Gainer-Dewar J."/>
            <person name="Goldberg J."/>
            <person name="Griggs A."/>
            <person name="Gujja S."/>
            <person name="Hansen M."/>
            <person name="Howarth C."/>
            <person name="Imamovic A."/>
            <person name="Ireland A."/>
            <person name="Larimer J."/>
            <person name="McCowan C."/>
            <person name="Murphy C."/>
            <person name="Pearson M."/>
            <person name="Poon T.W."/>
            <person name="Priest M."/>
            <person name="Roberts A."/>
            <person name="Saif S."/>
            <person name="Shea T."/>
            <person name="Sisk P."/>
            <person name="Sykes S."/>
            <person name="Wortman J."/>
            <person name="Nusbaum C."/>
            <person name="Birren B."/>
        </authorList>
    </citation>
    <scope>NUCLEOTIDE SEQUENCE [LARGE SCALE GENOMIC DNA]</scope>
    <source>
        <strain evidence="11">A-37</strain>
    </source>
</reference>
<keyword evidence="2" id="KW-0734">Signal transduction inhibitor</keyword>
<evidence type="ECO:0000256" key="6">
    <source>
        <dbReference type="PROSITE-ProRule" id="PRU00191"/>
    </source>
</evidence>
<dbReference type="SMART" id="SM00252">
    <property type="entry name" value="SH2"/>
    <property type="match status" value="1"/>
</dbReference>
<dbReference type="Pfam" id="PF00017">
    <property type="entry name" value="SH2"/>
    <property type="match status" value="1"/>
</dbReference>
<feature type="domain" description="SOCS box" evidence="9">
    <location>
        <begin position="356"/>
        <end position="406"/>
    </location>
</feature>
<dbReference type="GO" id="GO:0005942">
    <property type="term" value="C:phosphatidylinositol 3-kinase complex"/>
    <property type="evidence" value="ECO:0007669"/>
    <property type="project" value="TreeGrafter"/>
</dbReference>
<accession>A0A182LWI8</accession>
<dbReference type="Gene3D" id="3.30.505.10">
    <property type="entry name" value="SH2 domain"/>
    <property type="match status" value="1"/>
</dbReference>
<dbReference type="STRING" id="139723.A0A182LWI8"/>
<dbReference type="InterPro" id="IPR036860">
    <property type="entry name" value="SH2_dom_sf"/>
</dbReference>
<feature type="region of interest" description="Disordered" evidence="7">
    <location>
        <begin position="17"/>
        <end position="38"/>
    </location>
</feature>
<dbReference type="PROSITE" id="PS50001">
    <property type="entry name" value="SH2"/>
    <property type="match status" value="1"/>
</dbReference>
<dbReference type="PROSITE" id="PS50225">
    <property type="entry name" value="SOCS"/>
    <property type="match status" value="1"/>
</dbReference>
<evidence type="ECO:0008006" key="12">
    <source>
        <dbReference type="Google" id="ProtNLM"/>
    </source>
</evidence>
<keyword evidence="11" id="KW-1185">Reference proteome</keyword>
<dbReference type="Proteomes" id="UP000075883">
    <property type="component" value="Unassembled WGS sequence"/>
</dbReference>
<keyword evidence="4 6" id="KW-0727">SH2 domain</keyword>
<dbReference type="EnsemblMetazoa" id="ACUA003638-RA">
    <property type="protein sequence ID" value="ACUA003638-PA"/>
    <property type="gene ID" value="ACUA003638"/>
</dbReference>
<dbReference type="InterPro" id="IPR001496">
    <property type="entry name" value="SOCS_box"/>
</dbReference>
<dbReference type="CDD" id="cd09923">
    <property type="entry name" value="SH2_SOCS_family"/>
    <property type="match status" value="1"/>
</dbReference>
<dbReference type="GO" id="GO:0046854">
    <property type="term" value="P:phosphatidylinositol phosphate biosynthetic process"/>
    <property type="evidence" value="ECO:0007669"/>
    <property type="project" value="TreeGrafter"/>
</dbReference>
<evidence type="ECO:0000256" key="1">
    <source>
        <dbReference type="ARBA" id="ARBA00022604"/>
    </source>
</evidence>
<evidence type="ECO:0000256" key="2">
    <source>
        <dbReference type="ARBA" id="ARBA00022700"/>
    </source>
</evidence>
<dbReference type="PANTHER" id="PTHR10155">
    <property type="entry name" value="PHOSPHATIDYLINOSITOL 3-KINASE REGULATORY SUBUNIT"/>
    <property type="match status" value="1"/>
</dbReference>
<keyword evidence="3" id="KW-0833">Ubl conjugation pathway</keyword>
<dbReference type="EMBL" id="AXCM01007516">
    <property type="status" value="NOT_ANNOTATED_CDS"/>
    <property type="molecule type" value="Genomic_DNA"/>
</dbReference>
<evidence type="ECO:0000259" key="8">
    <source>
        <dbReference type="PROSITE" id="PS50001"/>
    </source>
</evidence>
<dbReference type="SMART" id="SM00253">
    <property type="entry name" value="SOCS"/>
    <property type="match status" value="1"/>
</dbReference>
<dbReference type="AlphaFoldDB" id="A0A182LWI8"/>
<dbReference type="Pfam" id="PF07525">
    <property type="entry name" value="SOCS_box"/>
    <property type="match status" value="1"/>
</dbReference>
<dbReference type="SMART" id="SM00969">
    <property type="entry name" value="SOCS_box"/>
    <property type="match status" value="1"/>
</dbReference>
<feature type="compositionally biased region" description="Basic and acidic residues" evidence="7">
    <location>
        <begin position="86"/>
        <end position="101"/>
    </location>
</feature>
<feature type="region of interest" description="Disordered" evidence="7">
    <location>
        <begin position="73"/>
        <end position="105"/>
    </location>
</feature>
<evidence type="ECO:0000256" key="5">
    <source>
        <dbReference type="ARBA" id="ARBA00043952"/>
    </source>
</evidence>
<organism evidence="10 11">
    <name type="scientific">Anopheles culicifacies</name>
    <dbReference type="NCBI Taxonomy" id="139723"/>
    <lineage>
        <taxon>Eukaryota</taxon>
        <taxon>Metazoa</taxon>
        <taxon>Ecdysozoa</taxon>
        <taxon>Arthropoda</taxon>
        <taxon>Hexapoda</taxon>
        <taxon>Insecta</taxon>
        <taxon>Pterygota</taxon>
        <taxon>Neoptera</taxon>
        <taxon>Endopterygota</taxon>
        <taxon>Diptera</taxon>
        <taxon>Nematocera</taxon>
        <taxon>Culicoidea</taxon>
        <taxon>Culicidae</taxon>
        <taxon>Anophelinae</taxon>
        <taxon>Anopheles</taxon>
        <taxon>culicifacies species complex</taxon>
    </lineage>
</organism>
<evidence type="ECO:0000259" key="9">
    <source>
        <dbReference type="PROSITE" id="PS50225"/>
    </source>
</evidence>
<dbReference type="CDD" id="cd03717">
    <property type="entry name" value="SOCS_SOCS_like"/>
    <property type="match status" value="1"/>
</dbReference>
<dbReference type="VEuPathDB" id="VectorBase:ACUA003638"/>
<evidence type="ECO:0000256" key="3">
    <source>
        <dbReference type="ARBA" id="ARBA00022786"/>
    </source>
</evidence>
<dbReference type="SUPFAM" id="SSF158235">
    <property type="entry name" value="SOCS box-like"/>
    <property type="match status" value="1"/>
</dbReference>
<proteinExistence type="predicted"/>
<dbReference type="GO" id="GO:0046935">
    <property type="term" value="F:1-phosphatidylinositol-3-kinase regulator activity"/>
    <property type="evidence" value="ECO:0007669"/>
    <property type="project" value="TreeGrafter"/>
</dbReference>
<name>A0A182LWI8_9DIPT</name>
<evidence type="ECO:0000313" key="11">
    <source>
        <dbReference type="Proteomes" id="UP000075883"/>
    </source>
</evidence>
<dbReference type="SUPFAM" id="SSF55550">
    <property type="entry name" value="SH2 domain"/>
    <property type="match status" value="1"/>
</dbReference>
<dbReference type="GO" id="GO:0035556">
    <property type="term" value="P:intracellular signal transduction"/>
    <property type="evidence" value="ECO:0007669"/>
    <property type="project" value="InterPro"/>
</dbReference>
<comment type="pathway">
    <text evidence="5">Protein modification.</text>
</comment>
<feature type="domain" description="SH2" evidence="8">
    <location>
        <begin position="254"/>
        <end position="361"/>
    </location>
</feature>
<keyword evidence="1" id="KW-0341">Growth regulation</keyword>
<sequence>MTMEQTDSSVSVVAEACERQSTHGGRPNTDRLAKAATAPRTPSADGICRFNWFLSLRRKRSSSASTVVLAAAPGKKNDNGGAGGAVKDELFTSDENNHNSPHEGSSVFYTLRKRFQKKFTSVKVKAFEPNVASSLGAPANSHTASVNTASCNDTNRCNGVQQDRVPSDANGSDFARIVIERHAQNPIRFSSPNANLPVIMNSRDTEPNTVDDNNSRPLSVTLASGTTTTTTDQSATAMDDMMAHMRIDLLQYGWYWGKLTRLAAQKRLAQKENGTFLVRDSQTEKHQFTVSFRSSGITLHCRIDFENNYWSFSGLTTPTTYKTMVDLIQDTMKKSEYGVIGYVKQDTTLMPPFPVRLTRPVNRFYEVSSLQHLCRFIIRQKIDANSIDQLPLPEKLKKYVEENFYDL</sequence>
<dbReference type="InterPro" id="IPR036036">
    <property type="entry name" value="SOCS_box-like_dom_sf"/>
</dbReference>
<dbReference type="InterPro" id="IPR000980">
    <property type="entry name" value="SH2"/>
</dbReference>
<evidence type="ECO:0000313" key="10">
    <source>
        <dbReference type="EnsemblMetazoa" id="ACUA003638-PA"/>
    </source>
</evidence>
<evidence type="ECO:0000256" key="4">
    <source>
        <dbReference type="ARBA" id="ARBA00022999"/>
    </source>
</evidence>
<dbReference type="GO" id="GO:0009968">
    <property type="term" value="P:negative regulation of signal transduction"/>
    <property type="evidence" value="ECO:0007669"/>
    <property type="project" value="UniProtKB-KW"/>
</dbReference>
<dbReference type="Gene3D" id="1.10.750.20">
    <property type="entry name" value="SOCS box"/>
    <property type="match status" value="1"/>
</dbReference>